<proteinExistence type="predicted"/>
<protein>
    <submittedName>
        <fullName evidence="1">Uncharacterized protein</fullName>
    </submittedName>
</protein>
<evidence type="ECO:0000313" key="1">
    <source>
        <dbReference type="EMBL" id="DAD77823.1"/>
    </source>
</evidence>
<dbReference type="EMBL" id="BK014834">
    <property type="protein sequence ID" value="DAD77823.1"/>
    <property type="molecule type" value="Genomic_DNA"/>
</dbReference>
<accession>A0A8S5M6V0</accession>
<organism evidence="1">
    <name type="scientific">Myoviridae sp. ctlRg1</name>
    <dbReference type="NCBI Taxonomy" id="2826692"/>
    <lineage>
        <taxon>Viruses</taxon>
        <taxon>Duplodnaviria</taxon>
        <taxon>Heunggongvirae</taxon>
        <taxon>Uroviricota</taxon>
        <taxon>Caudoviricetes</taxon>
    </lineage>
</organism>
<reference evidence="1" key="1">
    <citation type="journal article" date="2021" name="Proc. Natl. Acad. Sci. U.S.A.">
        <title>A Catalog of Tens of Thousands of Viruses from Human Metagenomes Reveals Hidden Associations with Chronic Diseases.</title>
        <authorList>
            <person name="Tisza M.J."/>
            <person name="Buck C.B."/>
        </authorList>
    </citation>
    <scope>NUCLEOTIDE SEQUENCE</scope>
    <source>
        <strain evidence="1">CtlRg1</strain>
    </source>
</reference>
<name>A0A8S5M6V0_9CAUD</name>
<sequence length="931" mass="105839">MQKKNAFYVFSSPNWTAGLIAGKTKNDFSIEKSKDGESWWYTSSMEKIPKQDSAPFLFIQKHTAFSNCEVLEIQETVNKETGAKEQSVINTTAHKKADEIITLSSSTTHIIINFLAYNDEHFKHAKGSWFYVGRQVSPHYKSINIKTEKKSGYSEVAARDTIDGKITLHGDDFDLIANSNPSQDHIFLVEYGFGKKKLSSFTFRKSDCKLDHFTKLVELKLSSNDQYSMLLDAFDEELDLIRLAPAITPMRLCKRPICQIYTGGRKSLTTICGGSYYESEIIGDEVWDSKTLNRKYGFVKNAETVELNIENVDESINGLYTGNPLTDKYLRGEKGYIQIDKIASKGDSIDLRSLELKQKVVGGGSIDGVMWANGNRSEYHHTVGGGSFLTYTRFDLYRMHFYSGTPDGKHSLLYSSKHIIFNGDNAEGLGGFVSRGKFEMCKVIGSVASKDSFMLSDFSTVDSIYGRVLTGPGVKSVQNDGKEKTLYDLRPDDFAYQKGNYKKFIGLENHVFYSIRQTSVTTTEPTKYGINDFKQYFTSNIFPYSVGISTVGHPIPVNRSTWGNSSTWAFVDYKWPYFTGSRDVLNELEYRLRDYYTIKDTYLIHDVIKAILKKVAPNISHEGTPEYSQFLYSETSPLGFIDKRRAGTVLHIAPKSNVLKGNYDQAAQRAIISLKKLFDFLSKAFRCEWFIDDQNRLRIEHISYFLNGMSYDEENPNTTLNLLNKSDNFNKKSVLYDQAQVEYTLSEIPRKTTFKFSENSSEVFSGMSIEVQQGGLCDKSKTVEVTLDSFSADIDYMLSFPEEFSNDGFVFAWADKMSHEIPIPIFENVKDDEYAQTYVIDPQNGLCSWLYMQRYYLYETANNIELSSLSNNSMRPMRVVDAMTQKIRIQTQQHINVYGSVKTQFGVGRIMSTSTDIDTGVTTLELKYKPA</sequence>